<dbReference type="OrthoDB" id="368905at2"/>
<dbReference type="Gene3D" id="2.60.450.10">
    <property type="entry name" value="Lipopolysaccharide (LPS) transport protein A like domain"/>
    <property type="match status" value="2"/>
</dbReference>
<name>A0A1T4PV51_9SPIR</name>
<dbReference type="RefSeq" id="WP_078931443.1">
    <property type="nucleotide sequence ID" value="NZ_FUXC01000010.1"/>
</dbReference>
<dbReference type="InterPro" id="IPR005653">
    <property type="entry name" value="OstA-like_N"/>
</dbReference>
<feature type="compositionally biased region" description="Polar residues" evidence="1">
    <location>
        <begin position="224"/>
        <end position="279"/>
    </location>
</feature>
<feature type="region of interest" description="Disordered" evidence="1">
    <location>
        <begin position="193"/>
        <end position="294"/>
    </location>
</feature>
<gene>
    <name evidence="3" type="ORF">SAMN02745152_01715</name>
</gene>
<evidence type="ECO:0000313" key="3">
    <source>
        <dbReference type="EMBL" id="SJZ94818.1"/>
    </source>
</evidence>
<feature type="domain" description="Organic solvent tolerance-like N-terminal" evidence="2">
    <location>
        <begin position="32"/>
        <end position="187"/>
    </location>
</feature>
<evidence type="ECO:0000313" key="4">
    <source>
        <dbReference type="Proteomes" id="UP000190395"/>
    </source>
</evidence>
<dbReference type="AlphaFoldDB" id="A0A1T4PV51"/>
<evidence type="ECO:0000259" key="2">
    <source>
        <dbReference type="Pfam" id="PF03968"/>
    </source>
</evidence>
<sequence>MKNLISIIFALVPAMIFCEEITFTADFMSGTAGSKTDTTTLEGNATVQTSSMNISADAIELSGEDFRFITATGTVSGSITESQMDFTCGKLKYDRQTKVAQLEDAVHLVDVANEVTADAQIIEYNQNSETAVMQIEITLTQKDNVCTSAFAIYKKSEQKLEMSGNPKIQQGTDSFRAQEITLNLETQEITLDGRVKGTVSDSKPAKTETDTESAESETASQTENPPSESEISSQTENSPSDGESSPQNENSLSESKNSAQNENPSQIKNIQEDSQQTSEKNTKSDSENDPSAKS</sequence>
<accession>A0A1T4PV51</accession>
<reference evidence="3 4" key="1">
    <citation type="submission" date="2017-02" db="EMBL/GenBank/DDBJ databases">
        <authorList>
            <person name="Peterson S.W."/>
        </authorList>
    </citation>
    <scope>NUCLEOTIDE SEQUENCE [LARGE SCALE GENOMIC DNA]</scope>
    <source>
        <strain evidence="3 4">ATCC BAA-909</strain>
    </source>
</reference>
<dbReference type="EMBL" id="FUXC01000010">
    <property type="protein sequence ID" value="SJZ94818.1"/>
    <property type="molecule type" value="Genomic_DNA"/>
</dbReference>
<evidence type="ECO:0000256" key="1">
    <source>
        <dbReference type="SAM" id="MobiDB-lite"/>
    </source>
</evidence>
<proteinExistence type="predicted"/>
<protein>
    <submittedName>
        <fullName evidence="3">Lipopolysaccharide export system protein LptA</fullName>
    </submittedName>
</protein>
<feature type="compositionally biased region" description="Basic and acidic residues" evidence="1">
    <location>
        <begin position="280"/>
        <end position="294"/>
    </location>
</feature>
<organism evidence="3 4">
    <name type="scientific">Treponema berlinense</name>
    <dbReference type="NCBI Taxonomy" id="225004"/>
    <lineage>
        <taxon>Bacteria</taxon>
        <taxon>Pseudomonadati</taxon>
        <taxon>Spirochaetota</taxon>
        <taxon>Spirochaetia</taxon>
        <taxon>Spirochaetales</taxon>
        <taxon>Treponemataceae</taxon>
        <taxon>Treponema</taxon>
    </lineage>
</organism>
<keyword evidence="4" id="KW-1185">Reference proteome</keyword>
<dbReference type="Proteomes" id="UP000190395">
    <property type="component" value="Unassembled WGS sequence"/>
</dbReference>
<dbReference type="Pfam" id="PF03968">
    <property type="entry name" value="LptD_N"/>
    <property type="match status" value="1"/>
</dbReference>
<dbReference type="STRING" id="225004.SAMN02745152_01715"/>
<dbReference type="GeneID" id="303367945"/>